<feature type="signal peptide" evidence="2">
    <location>
        <begin position="1"/>
        <end position="22"/>
    </location>
</feature>
<dbReference type="Gene3D" id="3.30.700.10">
    <property type="entry name" value="Glycoprotein, Type 4 Pilin"/>
    <property type="match status" value="1"/>
</dbReference>
<reference evidence="4" key="1">
    <citation type="journal article" date="2019" name="Int. J. Syst. Evol. Microbiol.">
        <title>The Global Catalogue of Microorganisms (GCM) 10K type strain sequencing project: providing services to taxonomists for standard genome sequencing and annotation.</title>
        <authorList>
            <consortium name="The Broad Institute Genomics Platform"/>
            <consortium name="The Broad Institute Genome Sequencing Center for Infectious Disease"/>
            <person name="Wu L."/>
            <person name="Ma J."/>
        </authorList>
    </citation>
    <scope>NUCLEOTIDE SEQUENCE [LARGE SCALE GENOMIC DNA]</scope>
    <source>
        <strain evidence="4">NBRC 108730</strain>
    </source>
</reference>
<feature type="chain" id="PRO_5045950054" evidence="2">
    <location>
        <begin position="23"/>
        <end position="51"/>
    </location>
</feature>
<proteinExistence type="predicted"/>
<accession>A0ABQ6JCH0</accession>
<evidence type="ECO:0000256" key="2">
    <source>
        <dbReference type="SAM" id="SignalP"/>
    </source>
</evidence>
<keyword evidence="4" id="KW-1185">Reference proteome</keyword>
<evidence type="ECO:0000313" key="3">
    <source>
        <dbReference type="EMBL" id="GMA85134.1"/>
    </source>
</evidence>
<sequence length="51" mass="5399">MIIIGILAAVAIPVFLSQRAKAQDTATKADVSKPGQGAWPPTGSTVPRRRR</sequence>
<name>A0ABQ6JCH0_9ACTN</name>
<gene>
    <name evidence="3" type="ORF">GCM10025868_03840</name>
</gene>
<evidence type="ECO:0000313" key="4">
    <source>
        <dbReference type="Proteomes" id="UP001157017"/>
    </source>
</evidence>
<organism evidence="3 4">
    <name type="scientific">Angustibacter aerolatus</name>
    <dbReference type="NCBI Taxonomy" id="1162965"/>
    <lineage>
        <taxon>Bacteria</taxon>
        <taxon>Bacillati</taxon>
        <taxon>Actinomycetota</taxon>
        <taxon>Actinomycetes</taxon>
        <taxon>Kineosporiales</taxon>
        <taxon>Kineosporiaceae</taxon>
    </lineage>
</organism>
<keyword evidence="2" id="KW-0732">Signal</keyword>
<dbReference type="SUPFAM" id="SSF54523">
    <property type="entry name" value="Pili subunits"/>
    <property type="match status" value="1"/>
</dbReference>
<evidence type="ECO:0000256" key="1">
    <source>
        <dbReference type="SAM" id="MobiDB-lite"/>
    </source>
</evidence>
<dbReference type="EMBL" id="BSUZ01000001">
    <property type="protein sequence ID" value="GMA85134.1"/>
    <property type="molecule type" value="Genomic_DNA"/>
</dbReference>
<dbReference type="InterPro" id="IPR045584">
    <property type="entry name" value="Pilin-like"/>
</dbReference>
<feature type="region of interest" description="Disordered" evidence="1">
    <location>
        <begin position="23"/>
        <end position="51"/>
    </location>
</feature>
<dbReference type="Proteomes" id="UP001157017">
    <property type="component" value="Unassembled WGS sequence"/>
</dbReference>
<protein>
    <submittedName>
        <fullName evidence="3">Uncharacterized protein</fullName>
    </submittedName>
</protein>
<comment type="caution">
    <text evidence="3">The sequence shown here is derived from an EMBL/GenBank/DDBJ whole genome shotgun (WGS) entry which is preliminary data.</text>
</comment>